<organism evidence="1 2">
    <name type="scientific">Micromonospora auratinigra</name>
    <dbReference type="NCBI Taxonomy" id="261654"/>
    <lineage>
        <taxon>Bacteria</taxon>
        <taxon>Bacillati</taxon>
        <taxon>Actinomycetota</taxon>
        <taxon>Actinomycetes</taxon>
        <taxon>Micromonosporales</taxon>
        <taxon>Micromonosporaceae</taxon>
        <taxon>Micromonospora</taxon>
    </lineage>
</organism>
<gene>
    <name evidence="1" type="ORF">GA0070611_2493</name>
</gene>
<dbReference type="RefSeq" id="WP_091662836.1">
    <property type="nucleotide sequence ID" value="NZ_LT594323.1"/>
</dbReference>
<evidence type="ECO:0000313" key="1">
    <source>
        <dbReference type="EMBL" id="SBT43886.1"/>
    </source>
</evidence>
<accession>A0A1A8ZJ42</accession>
<protein>
    <submittedName>
        <fullName evidence="1">Uncharacterized protein</fullName>
    </submittedName>
</protein>
<evidence type="ECO:0000313" key="2">
    <source>
        <dbReference type="Proteomes" id="UP000199385"/>
    </source>
</evidence>
<sequence>MVARFRMGEPLQELSGATTVWIVGVELDLVSGWTLWGGNDPDRFLTVDDRLVLAPTVEALLDRLPTAGRHSFHGDERYLAFRRDVRRCYPPRATGGDESGLFDFAATRRAIREREVLYAPHSGMAADCLGAALDLGRQYGEDSVGYRVARFGPLDRLYRALWGELDEADLDHVEIEAAFTCLVDWIEARTRPGRGRLSGR</sequence>
<dbReference type="EMBL" id="LT594323">
    <property type="protein sequence ID" value="SBT43886.1"/>
    <property type="molecule type" value="Genomic_DNA"/>
</dbReference>
<proteinExistence type="predicted"/>
<keyword evidence="2" id="KW-1185">Reference proteome</keyword>
<reference evidence="2" key="1">
    <citation type="submission" date="2016-06" db="EMBL/GenBank/DDBJ databases">
        <authorList>
            <person name="Varghese N."/>
            <person name="Submissions Spin"/>
        </authorList>
    </citation>
    <scope>NUCLEOTIDE SEQUENCE [LARGE SCALE GENOMIC DNA]</scope>
    <source>
        <strain evidence="2">DSM 44815</strain>
    </source>
</reference>
<dbReference type="PATRIC" id="fig|261654.4.peg.2531"/>
<dbReference type="AlphaFoldDB" id="A0A1A8ZJ42"/>
<dbReference type="OrthoDB" id="3360707at2"/>
<dbReference type="STRING" id="261654.GA0070611_2493"/>
<name>A0A1A8ZJ42_9ACTN</name>
<dbReference type="Proteomes" id="UP000199385">
    <property type="component" value="Chromosome I"/>
</dbReference>